<organism evidence="1">
    <name type="scientific">Arundo donax</name>
    <name type="common">Giant reed</name>
    <name type="synonym">Donax arundinaceus</name>
    <dbReference type="NCBI Taxonomy" id="35708"/>
    <lineage>
        <taxon>Eukaryota</taxon>
        <taxon>Viridiplantae</taxon>
        <taxon>Streptophyta</taxon>
        <taxon>Embryophyta</taxon>
        <taxon>Tracheophyta</taxon>
        <taxon>Spermatophyta</taxon>
        <taxon>Magnoliopsida</taxon>
        <taxon>Liliopsida</taxon>
        <taxon>Poales</taxon>
        <taxon>Poaceae</taxon>
        <taxon>PACMAD clade</taxon>
        <taxon>Arundinoideae</taxon>
        <taxon>Arundineae</taxon>
        <taxon>Arundo</taxon>
    </lineage>
</organism>
<proteinExistence type="predicted"/>
<evidence type="ECO:0000313" key="1">
    <source>
        <dbReference type="EMBL" id="JAD33560.1"/>
    </source>
</evidence>
<reference evidence="1" key="1">
    <citation type="submission" date="2014-09" db="EMBL/GenBank/DDBJ databases">
        <authorList>
            <person name="Magalhaes I.L.F."/>
            <person name="Oliveira U."/>
            <person name="Santos F.R."/>
            <person name="Vidigal T.H.D.A."/>
            <person name="Brescovit A.D."/>
            <person name="Santos A.J."/>
        </authorList>
    </citation>
    <scope>NUCLEOTIDE SEQUENCE</scope>
    <source>
        <tissue evidence="1">Shoot tissue taken approximately 20 cm above the soil surface</tissue>
    </source>
</reference>
<reference evidence="1" key="2">
    <citation type="journal article" date="2015" name="Data Brief">
        <title>Shoot transcriptome of the giant reed, Arundo donax.</title>
        <authorList>
            <person name="Barrero R.A."/>
            <person name="Guerrero F.D."/>
            <person name="Moolhuijzen P."/>
            <person name="Goolsby J.A."/>
            <person name="Tidwell J."/>
            <person name="Bellgard S.E."/>
            <person name="Bellgard M.I."/>
        </authorList>
    </citation>
    <scope>NUCLEOTIDE SEQUENCE</scope>
    <source>
        <tissue evidence="1">Shoot tissue taken approximately 20 cm above the soil surface</tissue>
    </source>
</reference>
<dbReference type="AlphaFoldDB" id="A0A0A8ZA05"/>
<dbReference type="EMBL" id="GBRH01264335">
    <property type="protein sequence ID" value="JAD33560.1"/>
    <property type="molecule type" value="Transcribed_RNA"/>
</dbReference>
<name>A0A0A8ZA05_ARUDO</name>
<sequence>MHQWLVQLYKHVIFNLLFYRMAVLNADSHFK</sequence>
<protein>
    <submittedName>
        <fullName evidence="1">Uncharacterized protein</fullName>
    </submittedName>
</protein>
<accession>A0A0A8ZA05</accession>